<sequence>MEKRRGQHLFLLIFSISHLFSSSPSLASILPSHGCYWTESCQNKWVGGCGSGHVIIDQSDDCNGLCSVPKYPPCLPFYTHFRCCKPESPKVTDRCTKCKNKVDYGDEYICCTDCSDPYITDKNTKLGYCKTGVELAVQLKPKEVFQWIAGPWMKCSSPCDGGVHYRDVGCFGSIEGASVAPYPVDNIRCSDIEMPTSQEPCNLRSCEDFSYGSSNTSNHRRMSGWLVTLVVLLGVVAIGGLGLAGYTFYQRRTSTQSGFVYIMLEGYS</sequence>
<evidence type="ECO:0000313" key="4">
    <source>
        <dbReference type="Proteomes" id="UP000283530"/>
    </source>
</evidence>
<keyword evidence="1" id="KW-0812">Transmembrane</keyword>
<gene>
    <name evidence="3" type="ORF">CKAN_00592900</name>
</gene>
<dbReference type="SUPFAM" id="SSF82895">
    <property type="entry name" value="TSP-1 type 1 repeat"/>
    <property type="match status" value="1"/>
</dbReference>
<dbReference type="Pfam" id="PF19030">
    <property type="entry name" value="TSP1_ADAMTS"/>
    <property type="match status" value="1"/>
</dbReference>
<dbReference type="Proteomes" id="UP000283530">
    <property type="component" value="Unassembled WGS sequence"/>
</dbReference>
<dbReference type="EMBL" id="QPKB01000002">
    <property type="protein sequence ID" value="RWR77442.1"/>
    <property type="molecule type" value="Genomic_DNA"/>
</dbReference>
<feature type="chain" id="PRO_5019224206" evidence="2">
    <location>
        <begin position="28"/>
        <end position="268"/>
    </location>
</feature>
<dbReference type="OrthoDB" id="412680at2759"/>
<protein>
    <submittedName>
        <fullName evidence="3">Papilin-like protein isoform X1</fullName>
    </submittedName>
</protein>
<keyword evidence="2" id="KW-0732">Signal</keyword>
<organism evidence="3 4">
    <name type="scientific">Cinnamomum micranthum f. kanehirae</name>
    <dbReference type="NCBI Taxonomy" id="337451"/>
    <lineage>
        <taxon>Eukaryota</taxon>
        <taxon>Viridiplantae</taxon>
        <taxon>Streptophyta</taxon>
        <taxon>Embryophyta</taxon>
        <taxon>Tracheophyta</taxon>
        <taxon>Spermatophyta</taxon>
        <taxon>Magnoliopsida</taxon>
        <taxon>Magnoliidae</taxon>
        <taxon>Laurales</taxon>
        <taxon>Lauraceae</taxon>
        <taxon>Cinnamomum</taxon>
    </lineage>
</organism>
<name>A0A443NFW8_9MAGN</name>
<dbReference type="InterPro" id="IPR000884">
    <property type="entry name" value="TSP1_rpt"/>
</dbReference>
<feature type="signal peptide" evidence="2">
    <location>
        <begin position="1"/>
        <end position="27"/>
    </location>
</feature>
<dbReference type="PROSITE" id="PS50092">
    <property type="entry name" value="TSP1"/>
    <property type="match status" value="1"/>
</dbReference>
<dbReference type="InterPro" id="IPR036383">
    <property type="entry name" value="TSP1_rpt_sf"/>
</dbReference>
<feature type="transmembrane region" description="Helical" evidence="1">
    <location>
        <begin position="225"/>
        <end position="249"/>
    </location>
</feature>
<reference evidence="3 4" key="1">
    <citation type="journal article" date="2019" name="Nat. Plants">
        <title>Stout camphor tree genome fills gaps in understanding of flowering plant genome evolution.</title>
        <authorList>
            <person name="Chaw S.M."/>
            <person name="Liu Y.C."/>
            <person name="Wu Y.W."/>
            <person name="Wang H.Y."/>
            <person name="Lin C.I."/>
            <person name="Wu C.S."/>
            <person name="Ke H.M."/>
            <person name="Chang L.Y."/>
            <person name="Hsu C.Y."/>
            <person name="Yang H.T."/>
            <person name="Sudianto E."/>
            <person name="Hsu M.H."/>
            <person name="Wu K.P."/>
            <person name="Wang L.N."/>
            <person name="Leebens-Mack J.H."/>
            <person name="Tsai I.J."/>
        </authorList>
    </citation>
    <scope>NUCLEOTIDE SEQUENCE [LARGE SCALE GENOMIC DNA]</scope>
    <source>
        <strain evidence="4">cv. Chaw 1501</strain>
        <tissue evidence="3">Young leaves</tissue>
    </source>
</reference>
<evidence type="ECO:0000313" key="3">
    <source>
        <dbReference type="EMBL" id="RWR77442.1"/>
    </source>
</evidence>
<keyword evidence="1" id="KW-1133">Transmembrane helix</keyword>
<dbReference type="Gene3D" id="2.20.100.10">
    <property type="entry name" value="Thrombospondin type-1 (TSP1) repeat"/>
    <property type="match status" value="1"/>
</dbReference>
<keyword evidence="1" id="KW-0472">Membrane</keyword>
<comment type="caution">
    <text evidence="3">The sequence shown here is derived from an EMBL/GenBank/DDBJ whole genome shotgun (WGS) entry which is preliminary data.</text>
</comment>
<evidence type="ECO:0000256" key="2">
    <source>
        <dbReference type="SAM" id="SignalP"/>
    </source>
</evidence>
<keyword evidence="4" id="KW-1185">Reference proteome</keyword>
<dbReference type="AlphaFoldDB" id="A0A443NFW8"/>
<accession>A0A443NFW8</accession>
<dbReference type="STRING" id="337451.A0A443NFW8"/>
<proteinExistence type="predicted"/>
<evidence type="ECO:0000256" key="1">
    <source>
        <dbReference type="SAM" id="Phobius"/>
    </source>
</evidence>